<reference evidence="1" key="1">
    <citation type="submission" date="2023-11" db="EMBL/GenBank/DDBJ databases">
        <authorList>
            <person name="Poullet M."/>
        </authorList>
    </citation>
    <scope>NUCLEOTIDE SEQUENCE</scope>
    <source>
        <strain evidence="1">E1834</strain>
    </source>
</reference>
<accession>A0ACB1AN18</accession>
<evidence type="ECO:0000313" key="2">
    <source>
        <dbReference type="Proteomes" id="UP001497535"/>
    </source>
</evidence>
<dbReference type="Proteomes" id="UP001497535">
    <property type="component" value="Unassembled WGS sequence"/>
</dbReference>
<protein>
    <submittedName>
        <fullName evidence="1">Uncharacterized protein</fullName>
    </submittedName>
</protein>
<organism evidence="1 2">
    <name type="scientific">Meloidogyne enterolobii</name>
    <name type="common">Root-knot nematode worm</name>
    <name type="synonym">Meloidogyne mayaguensis</name>
    <dbReference type="NCBI Taxonomy" id="390850"/>
    <lineage>
        <taxon>Eukaryota</taxon>
        <taxon>Metazoa</taxon>
        <taxon>Ecdysozoa</taxon>
        <taxon>Nematoda</taxon>
        <taxon>Chromadorea</taxon>
        <taxon>Rhabditida</taxon>
        <taxon>Tylenchina</taxon>
        <taxon>Tylenchomorpha</taxon>
        <taxon>Tylenchoidea</taxon>
        <taxon>Meloidogynidae</taxon>
        <taxon>Meloidogyninae</taxon>
        <taxon>Meloidogyne</taxon>
    </lineage>
</organism>
<sequence>MTNQEVGKLAWLKNIFIKNKDKNDAEEEPIRVNKWDGANVKNTLDDTVKKIINDNYGWTECHSLANGRLALSFLAVAFAGFALIYDYFRPFPASKSVLALCSISYFVMIFILQIYQWYVEKLTFYQAMESSKDEKSPPSYWKWSSDMKRYDDKYILIAEFSQGTRSGTMKVVKSIAAYISEDGEVLLPLVKKEVDQLRNNLLKSDKAE</sequence>
<gene>
    <name evidence="1" type="ORF">MENTE1834_LOCUS40988</name>
</gene>
<keyword evidence="2" id="KW-1185">Reference proteome</keyword>
<proteinExistence type="predicted"/>
<comment type="caution">
    <text evidence="1">The sequence shown here is derived from an EMBL/GenBank/DDBJ whole genome shotgun (WGS) entry which is preliminary data.</text>
</comment>
<dbReference type="EMBL" id="CAVMJV010000098">
    <property type="protein sequence ID" value="CAK5095785.1"/>
    <property type="molecule type" value="Genomic_DNA"/>
</dbReference>
<name>A0ACB1AN18_MELEN</name>
<evidence type="ECO:0000313" key="1">
    <source>
        <dbReference type="EMBL" id="CAK5095785.1"/>
    </source>
</evidence>